<name>W4GHW9_APHAT</name>
<dbReference type="VEuPathDB" id="FungiDB:H257_08108"/>
<dbReference type="EMBL" id="KI913130">
    <property type="protein sequence ID" value="ETV78614.1"/>
    <property type="molecule type" value="Genomic_DNA"/>
</dbReference>
<accession>W4GHW9</accession>
<dbReference type="RefSeq" id="XP_009832195.1">
    <property type="nucleotide sequence ID" value="XM_009833893.1"/>
</dbReference>
<dbReference type="AlphaFoldDB" id="W4GHW9"/>
<dbReference type="GeneID" id="20810104"/>
<evidence type="ECO:0000313" key="1">
    <source>
        <dbReference type="EMBL" id="ETV78614.1"/>
    </source>
</evidence>
<proteinExistence type="predicted"/>
<dbReference type="Pfam" id="PF04827">
    <property type="entry name" value="Plant_tran"/>
    <property type="match status" value="1"/>
</dbReference>
<dbReference type="PANTHER" id="PTHR47150:SF5">
    <property type="entry name" value="OS07G0546750 PROTEIN"/>
    <property type="match status" value="1"/>
</dbReference>
<organism evidence="1">
    <name type="scientific">Aphanomyces astaci</name>
    <name type="common">Crayfish plague agent</name>
    <dbReference type="NCBI Taxonomy" id="112090"/>
    <lineage>
        <taxon>Eukaryota</taxon>
        <taxon>Sar</taxon>
        <taxon>Stramenopiles</taxon>
        <taxon>Oomycota</taxon>
        <taxon>Saprolegniomycetes</taxon>
        <taxon>Saprolegniales</taxon>
        <taxon>Verrucalvaceae</taxon>
        <taxon>Aphanomyces</taxon>
    </lineage>
</organism>
<dbReference type="InterPro" id="IPR006912">
    <property type="entry name" value="Harbinger_derived_prot"/>
</dbReference>
<dbReference type="STRING" id="112090.W4GHW9"/>
<protein>
    <recommendedName>
        <fullName evidence="2">DDE Tnp4 domain-containing protein</fullName>
    </recommendedName>
</protein>
<sequence length="324" mass="36852">MISSSSSSEDSGSDEEYMRCLFPTVRTHRGSRPGRSGNIDRQRGVGDEQLWNDYFDDNPTYDDGAFRRRYRMSRGLFLRISRDLEQHSVFFQQRRDATGALGFSTIQKCTVAMRMLAYGSAADSIDENFRMGESTVLKTLELFCAAIDELYAVEFLSRPTAEETQHLLEENALRGFPGMIGSHFVSTISQPNDWASKSFATQQEAVRKDVERCFGVLQQRFAVLRNPCRLWGAKAMHLVAKVCLILHNMVVLDEESLAEPRDQYEEASVARCNILVTENHLGPMQRDLVAKRNFDSTEHERTEAARLKAALVQHIWQINGVNNI</sequence>
<gene>
    <name evidence="1" type="ORF">H257_08108</name>
</gene>
<evidence type="ECO:0008006" key="2">
    <source>
        <dbReference type="Google" id="ProtNLM"/>
    </source>
</evidence>
<dbReference type="PANTHER" id="PTHR47150">
    <property type="entry name" value="OS12G0169200 PROTEIN"/>
    <property type="match status" value="1"/>
</dbReference>
<dbReference type="OrthoDB" id="127355at2759"/>
<reference evidence="1" key="1">
    <citation type="submission" date="2013-12" db="EMBL/GenBank/DDBJ databases">
        <title>The Genome Sequence of Aphanomyces astaci APO3.</title>
        <authorList>
            <consortium name="The Broad Institute Genomics Platform"/>
            <person name="Russ C."/>
            <person name="Tyler B."/>
            <person name="van West P."/>
            <person name="Dieguez-Uribeondo J."/>
            <person name="Young S.K."/>
            <person name="Zeng Q."/>
            <person name="Gargeya S."/>
            <person name="Fitzgerald M."/>
            <person name="Abouelleil A."/>
            <person name="Alvarado L."/>
            <person name="Chapman S.B."/>
            <person name="Gainer-Dewar J."/>
            <person name="Goldberg J."/>
            <person name="Griggs A."/>
            <person name="Gujja S."/>
            <person name="Hansen M."/>
            <person name="Howarth C."/>
            <person name="Imamovic A."/>
            <person name="Ireland A."/>
            <person name="Larimer J."/>
            <person name="McCowan C."/>
            <person name="Murphy C."/>
            <person name="Pearson M."/>
            <person name="Poon T.W."/>
            <person name="Priest M."/>
            <person name="Roberts A."/>
            <person name="Saif S."/>
            <person name="Shea T."/>
            <person name="Sykes S."/>
            <person name="Wortman J."/>
            <person name="Nusbaum C."/>
            <person name="Birren B."/>
        </authorList>
    </citation>
    <scope>NUCLEOTIDE SEQUENCE [LARGE SCALE GENOMIC DNA]</scope>
    <source>
        <strain evidence="1">APO3</strain>
    </source>
</reference>